<organism evidence="3 4">
    <name type="scientific">Asticcacaulis machinosus</name>
    <dbReference type="NCBI Taxonomy" id="2984211"/>
    <lineage>
        <taxon>Bacteria</taxon>
        <taxon>Pseudomonadati</taxon>
        <taxon>Pseudomonadota</taxon>
        <taxon>Alphaproteobacteria</taxon>
        <taxon>Caulobacterales</taxon>
        <taxon>Caulobacteraceae</taxon>
        <taxon>Asticcacaulis</taxon>
    </lineage>
</organism>
<reference evidence="3 4" key="1">
    <citation type="submission" date="2023-01" db="EMBL/GenBank/DDBJ databases">
        <title>Novel species of the genus Asticcacaulis isolated from rivers.</title>
        <authorList>
            <person name="Lu H."/>
        </authorList>
    </citation>
    <scope>NUCLEOTIDE SEQUENCE [LARGE SCALE GENOMIC DNA]</scope>
    <source>
        <strain evidence="3 4">LKC15W</strain>
    </source>
</reference>
<dbReference type="CDD" id="cd00838">
    <property type="entry name" value="MPP_superfamily"/>
    <property type="match status" value="1"/>
</dbReference>
<feature type="signal peptide" evidence="1">
    <location>
        <begin position="1"/>
        <end position="20"/>
    </location>
</feature>
<comment type="caution">
    <text evidence="3">The sequence shown here is derived from an EMBL/GenBank/DDBJ whole genome shotgun (WGS) entry which is preliminary data.</text>
</comment>
<dbReference type="InterPro" id="IPR004843">
    <property type="entry name" value="Calcineurin-like_PHP"/>
</dbReference>
<evidence type="ECO:0000256" key="1">
    <source>
        <dbReference type="SAM" id="SignalP"/>
    </source>
</evidence>
<accession>A0ABT5HNI9</accession>
<sequence>MHAALKVLSLSLALALAACATGPKPDPKIAFADAPFEVIVFGDTPYTAADEAMLARALPVVKAVNPSFVLHVGDFQSGGDVCGSHDTRFQSLVNALAPLPVIYTPGDNEWTDCDRQIDPATGKPFSELKRLDTLRHLFFGREVTVPATMIYKRARSLPENARLDYAGVIVVTVNVSGTNNGRDAVMGDDLHKAARAADQRDKANVRWLNAAFDRAKKLKAKSVIVVMQADITHPLTEPPCRDAVSKRTDNQCDGFYFVRQSLIANAQSFGKPVLLIHGDTDPFTLTHGDFGVANLWRLNAAGDAGINATTQQPYGVVDVTHLTIDLSKPMPFKASGLLTQTQPNSK</sequence>
<evidence type="ECO:0000313" key="3">
    <source>
        <dbReference type="EMBL" id="MDC7677811.1"/>
    </source>
</evidence>
<dbReference type="RefSeq" id="WP_272746131.1">
    <property type="nucleotide sequence ID" value="NZ_JAQQKV010000005.1"/>
</dbReference>
<feature type="domain" description="Calcineurin-like phosphoesterase" evidence="2">
    <location>
        <begin position="38"/>
        <end position="121"/>
    </location>
</feature>
<keyword evidence="4" id="KW-1185">Reference proteome</keyword>
<evidence type="ECO:0000259" key="2">
    <source>
        <dbReference type="Pfam" id="PF00149"/>
    </source>
</evidence>
<dbReference type="PROSITE" id="PS51257">
    <property type="entry name" value="PROKAR_LIPOPROTEIN"/>
    <property type="match status" value="1"/>
</dbReference>
<dbReference type="InterPro" id="IPR029052">
    <property type="entry name" value="Metallo-depent_PP-like"/>
</dbReference>
<dbReference type="SUPFAM" id="SSF56300">
    <property type="entry name" value="Metallo-dependent phosphatases"/>
    <property type="match status" value="1"/>
</dbReference>
<proteinExistence type="predicted"/>
<protein>
    <submittedName>
        <fullName evidence="3">Metallophosphoesterase family protein</fullName>
    </submittedName>
</protein>
<name>A0ABT5HNI9_9CAUL</name>
<dbReference type="EMBL" id="JAQQKV010000005">
    <property type="protein sequence ID" value="MDC7677811.1"/>
    <property type="molecule type" value="Genomic_DNA"/>
</dbReference>
<evidence type="ECO:0000313" key="4">
    <source>
        <dbReference type="Proteomes" id="UP001218579"/>
    </source>
</evidence>
<dbReference type="Proteomes" id="UP001218579">
    <property type="component" value="Unassembled WGS sequence"/>
</dbReference>
<dbReference type="Pfam" id="PF00149">
    <property type="entry name" value="Metallophos"/>
    <property type="match status" value="1"/>
</dbReference>
<keyword evidence="1" id="KW-0732">Signal</keyword>
<feature type="chain" id="PRO_5047057908" evidence="1">
    <location>
        <begin position="21"/>
        <end position="346"/>
    </location>
</feature>
<dbReference type="Gene3D" id="3.60.21.10">
    <property type="match status" value="1"/>
</dbReference>
<gene>
    <name evidence="3" type="ORF">PQU98_16835</name>
</gene>